<dbReference type="EMBL" id="VOSC01000019">
    <property type="protein sequence ID" value="TXE11876.1"/>
    <property type="molecule type" value="Genomic_DNA"/>
</dbReference>
<name>A0A5C7AT18_9FLAO</name>
<evidence type="ECO:0000313" key="2">
    <source>
        <dbReference type="Proteomes" id="UP000321790"/>
    </source>
</evidence>
<sequence>MPKLSFSFMRKPKTKDTGLRGTFGGRLYVDKNVFYRRQDIQDIINEIKNSESIKEQISQSKASA</sequence>
<dbReference type="Proteomes" id="UP000321790">
    <property type="component" value="Unassembled WGS sequence"/>
</dbReference>
<dbReference type="OrthoDB" id="1449139at2"/>
<evidence type="ECO:0000313" key="1">
    <source>
        <dbReference type="EMBL" id="TXE11876.1"/>
    </source>
</evidence>
<accession>A0A5C7AT18</accession>
<organism evidence="1 2">
    <name type="scientific">Seonamhaeicola algicola</name>
    <dbReference type="NCBI Taxonomy" id="1719036"/>
    <lineage>
        <taxon>Bacteria</taxon>
        <taxon>Pseudomonadati</taxon>
        <taxon>Bacteroidota</taxon>
        <taxon>Flavobacteriia</taxon>
        <taxon>Flavobacteriales</taxon>
        <taxon>Flavobacteriaceae</taxon>
    </lineage>
</organism>
<keyword evidence="2" id="KW-1185">Reference proteome</keyword>
<gene>
    <name evidence="1" type="ORF">FUA26_07375</name>
</gene>
<dbReference type="AlphaFoldDB" id="A0A5C7AT18"/>
<proteinExistence type="predicted"/>
<protein>
    <submittedName>
        <fullName evidence="1">Uncharacterized protein</fullName>
    </submittedName>
</protein>
<reference evidence="2" key="1">
    <citation type="submission" date="2019-08" db="EMBL/GenBank/DDBJ databases">
        <title>Seonamhaeicola sediminis sp. nov., isolated from marine sediment.</title>
        <authorList>
            <person name="Cao W.R."/>
        </authorList>
    </citation>
    <scope>NUCLEOTIDE SEQUENCE [LARGE SCALE GENOMIC DNA]</scope>
    <source>
        <strain evidence="2">Gy8</strain>
    </source>
</reference>
<comment type="caution">
    <text evidence="1">The sequence shown here is derived from an EMBL/GenBank/DDBJ whole genome shotgun (WGS) entry which is preliminary data.</text>
</comment>
<dbReference type="RefSeq" id="WP_147133755.1">
    <property type="nucleotide sequence ID" value="NZ_VOSC01000019.1"/>
</dbReference>